<dbReference type="PANTHER" id="PTHR19290:SF167">
    <property type="entry name" value="PROTEIN DIMMED"/>
    <property type="match status" value="1"/>
</dbReference>
<dbReference type="GO" id="GO:0000981">
    <property type="term" value="F:DNA-binding transcription factor activity, RNA polymerase II-specific"/>
    <property type="evidence" value="ECO:0007669"/>
    <property type="project" value="TreeGrafter"/>
</dbReference>
<dbReference type="GO" id="GO:0007423">
    <property type="term" value="P:sensory organ development"/>
    <property type="evidence" value="ECO:0007669"/>
    <property type="project" value="TreeGrafter"/>
</dbReference>
<dbReference type="Pfam" id="PF00010">
    <property type="entry name" value="HLH"/>
    <property type="match status" value="1"/>
</dbReference>
<sequence length="203" mass="23010">PCQYISYVHTSESASLLPMKTGEVAGSDSGRSLDWDEDDDVEVDGNVSDNSSDKTTKHLVQDSDSSGSEGGGRRSVRAKWRYLGGSITPGRKRRPGLSARERNMRRLESNERERMRMHSLNDAFEQLREVIPHVKMERKLSKIETLTLAKNYIMALTNVICEMRGDEKPYTFLHVDNENEEEEQNNNTLFQESLEPPGCDNAT</sequence>
<evidence type="ECO:0000256" key="1">
    <source>
        <dbReference type="SAM" id="MobiDB-lite"/>
    </source>
</evidence>
<proteinExistence type="predicted"/>
<feature type="compositionally biased region" description="Basic and acidic residues" evidence="1">
    <location>
        <begin position="51"/>
        <end position="61"/>
    </location>
</feature>
<dbReference type="GO" id="GO:0005634">
    <property type="term" value="C:nucleus"/>
    <property type="evidence" value="ECO:0007669"/>
    <property type="project" value="TreeGrafter"/>
</dbReference>
<organism evidence="4">
    <name type="scientific">Cuerna arida</name>
    <dbReference type="NCBI Taxonomy" id="1464854"/>
    <lineage>
        <taxon>Eukaryota</taxon>
        <taxon>Metazoa</taxon>
        <taxon>Ecdysozoa</taxon>
        <taxon>Arthropoda</taxon>
        <taxon>Hexapoda</taxon>
        <taxon>Insecta</taxon>
        <taxon>Pterygota</taxon>
        <taxon>Neoptera</taxon>
        <taxon>Paraneoptera</taxon>
        <taxon>Hemiptera</taxon>
        <taxon>Auchenorrhyncha</taxon>
        <taxon>Membracoidea</taxon>
        <taxon>Cicadellidae</taxon>
        <taxon>Cicadellinae</taxon>
        <taxon>Proconiini</taxon>
        <taxon>Cuerna</taxon>
    </lineage>
</organism>
<name>A0A1B6FGA2_9HEMI</name>
<dbReference type="InterPro" id="IPR036638">
    <property type="entry name" value="HLH_DNA-bd_sf"/>
</dbReference>
<dbReference type="SUPFAM" id="SSF47459">
    <property type="entry name" value="HLH, helix-loop-helix DNA-binding domain"/>
    <property type="match status" value="1"/>
</dbReference>
<dbReference type="PANTHER" id="PTHR19290">
    <property type="entry name" value="BASIC HELIX-LOOP-HELIX PROTEIN NEUROGENIN-RELATED"/>
    <property type="match status" value="1"/>
</dbReference>
<feature type="non-terminal residue" evidence="4">
    <location>
        <position position="1"/>
    </location>
</feature>
<dbReference type="InterPro" id="IPR011598">
    <property type="entry name" value="bHLH_dom"/>
</dbReference>
<dbReference type="EMBL" id="GECZ01020530">
    <property type="protein sequence ID" value="JAS49239.1"/>
    <property type="molecule type" value="Transcribed_RNA"/>
</dbReference>
<dbReference type="InterPro" id="IPR050359">
    <property type="entry name" value="bHLH_transcription_factors"/>
</dbReference>
<feature type="region of interest" description="Disordered" evidence="1">
    <location>
        <begin position="179"/>
        <end position="203"/>
    </location>
</feature>
<dbReference type="AlphaFoldDB" id="A0A1B6FGA2"/>
<dbReference type="EMBL" id="GECZ01029647">
    <property type="protein sequence ID" value="JAS40122.1"/>
    <property type="molecule type" value="Transcribed_RNA"/>
</dbReference>
<protein>
    <recommendedName>
        <fullName evidence="2">BHLH domain-containing protein</fullName>
    </recommendedName>
</protein>
<feature type="region of interest" description="Disordered" evidence="1">
    <location>
        <begin position="19"/>
        <end position="105"/>
    </location>
</feature>
<dbReference type="CDD" id="cd19712">
    <property type="entry name" value="bHLH_TS_dimmed_like"/>
    <property type="match status" value="1"/>
</dbReference>
<evidence type="ECO:0000313" key="4">
    <source>
        <dbReference type="EMBL" id="JAS49239.1"/>
    </source>
</evidence>
<dbReference type="GO" id="GO:0045944">
    <property type="term" value="P:positive regulation of transcription by RNA polymerase II"/>
    <property type="evidence" value="ECO:0007669"/>
    <property type="project" value="TreeGrafter"/>
</dbReference>
<dbReference type="GO" id="GO:0046983">
    <property type="term" value="F:protein dimerization activity"/>
    <property type="evidence" value="ECO:0007669"/>
    <property type="project" value="InterPro"/>
</dbReference>
<reference evidence="4" key="1">
    <citation type="submission" date="2015-11" db="EMBL/GenBank/DDBJ databases">
        <title>De novo transcriptome assembly of four potential Pierce s Disease insect vectors from Arizona vineyards.</title>
        <authorList>
            <person name="Tassone E.E."/>
        </authorList>
    </citation>
    <scope>NUCLEOTIDE SEQUENCE</scope>
</reference>
<dbReference type="SMART" id="SM00353">
    <property type="entry name" value="HLH"/>
    <property type="match status" value="1"/>
</dbReference>
<dbReference type="GO" id="GO:0070888">
    <property type="term" value="F:E-box binding"/>
    <property type="evidence" value="ECO:0007669"/>
    <property type="project" value="TreeGrafter"/>
</dbReference>
<dbReference type="Gene3D" id="4.10.280.10">
    <property type="entry name" value="Helix-loop-helix DNA-binding domain"/>
    <property type="match status" value="1"/>
</dbReference>
<evidence type="ECO:0000313" key="3">
    <source>
        <dbReference type="EMBL" id="JAS40122.1"/>
    </source>
</evidence>
<dbReference type="GO" id="GO:0061564">
    <property type="term" value="P:axon development"/>
    <property type="evidence" value="ECO:0007669"/>
    <property type="project" value="TreeGrafter"/>
</dbReference>
<dbReference type="PROSITE" id="PS50888">
    <property type="entry name" value="BHLH"/>
    <property type="match status" value="1"/>
</dbReference>
<evidence type="ECO:0000259" key="2">
    <source>
        <dbReference type="PROSITE" id="PS50888"/>
    </source>
</evidence>
<feature type="domain" description="BHLH" evidence="2">
    <location>
        <begin position="104"/>
        <end position="156"/>
    </location>
</feature>
<accession>A0A1B6FGA2</accession>
<gene>
    <name evidence="4" type="ORF">g.23398</name>
    <name evidence="3" type="ORF">g.23399</name>
</gene>